<evidence type="ECO:0000313" key="1">
    <source>
        <dbReference type="EMBL" id="MBX37747.1"/>
    </source>
</evidence>
<dbReference type="EMBL" id="GGEC01057263">
    <property type="protein sequence ID" value="MBX37747.1"/>
    <property type="molecule type" value="Transcribed_RNA"/>
</dbReference>
<dbReference type="AlphaFoldDB" id="A0A2P2N5G7"/>
<organism evidence="1">
    <name type="scientific">Rhizophora mucronata</name>
    <name type="common">Asiatic mangrove</name>
    <dbReference type="NCBI Taxonomy" id="61149"/>
    <lineage>
        <taxon>Eukaryota</taxon>
        <taxon>Viridiplantae</taxon>
        <taxon>Streptophyta</taxon>
        <taxon>Embryophyta</taxon>
        <taxon>Tracheophyta</taxon>
        <taxon>Spermatophyta</taxon>
        <taxon>Magnoliopsida</taxon>
        <taxon>eudicotyledons</taxon>
        <taxon>Gunneridae</taxon>
        <taxon>Pentapetalae</taxon>
        <taxon>rosids</taxon>
        <taxon>fabids</taxon>
        <taxon>Malpighiales</taxon>
        <taxon>Rhizophoraceae</taxon>
        <taxon>Rhizophora</taxon>
    </lineage>
</organism>
<sequence>MSTCSYEREKPRLVAVCICNYCRRARNLSD</sequence>
<protein>
    <submittedName>
        <fullName evidence="1">Uncharacterized protein</fullName>
    </submittedName>
</protein>
<reference evidence="1" key="1">
    <citation type="submission" date="2018-02" db="EMBL/GenBank/DDBJ databases">
        <title>Rhizophora mucronata_Transcriptome.</title>
        <authorList>
            <person name="Meera S.P."/>
            <person name="Sreeshan A."/>
            <person name="Augustine A."/>
        </authorList>
    </citation>
    <scope>NUCLEOTIDE SEQUENCE</scope>
    <source>
        <tissue evidence="1">Leaf</tissue>
    </source>
</reference>
<name>A0A2P2N5G7_RHIMU</name>
<proteinExistence type="predicted"/>
<accession>A0A2P2N5G7</accession>